<evidence type="ECO:0000256" key="3">
    <source>
        <dbReference type="ARBA" id="ARBA00023002"/>
    </source>
</evidence>
<keyword evidence="3 8" id="KW-0560">Oxidoreductase</keyword>
<keyword evidence="5" id="KW-0627">Porphyrin biosynthesis</keyword>
<comment type="catalytic activity">
    <reaction evidence="6">
        <text>precorrin-2 + NAD(+) = sirohydrochlorin + NADH + 2 H(+)</text>
        <dbReference type="Rhea" id="RHEA:15613"/>
        <dbReference type="ChEBI" id="CHEBI:15378"/>
        <dbReference type="ChEBI" id="CHEBI:57540"/>
        <dbReference type="ChEBI" id="CHEBI:57945"/>
        <dbReference type="ChEBI" id="CHEBI:58351"/>
        <dbReference type="ChEBI" id="CHEBI:58827"/>
        <dbReference type="EC" id="1.3.1.76"/>
    </reaction>
</comment>
<evidence type="ECO:0000313" key="8">
    <source>
        <dbReference type="EMBL" id="UQZ86728.1"/>
    </source>
</evidence>
<dbReference type="InterPro" id="IPR042518">
    <property type="entry name" value="SirC_C"/>
</dbReference>
<dbReference type="EC" id="1.3.1.76" evidence="2"/>
<dbReference type="InterPro" id="IPR028281">
    <property type="entry name" value="Sirohaem_synthase_central"/>
</dbReference>
<sequence>MSGKEPNYYPLMINIADKPCVIVGGGAVAERKAQALLEAGAAVTVVSPEATSRLRQWQQEGKLRLIAEPYRPLMSCIRSAYLIFAATDRPDVNKAVRLEAEQQGKLVNVADDAVRSGFIVPATVRRGKLLIAVSTAGASPAVAKKVKRELEQAFGEEYEQYLDLLQELRVLIQSVVPDTQRRQELFKRMLEWELLSWIRSGRFDERAKAELLERIGLEPTAQGMDAIGRTIREYIE</sequence>
<dbReference type="InterPro" id="IPR028161">
    <property type="entry name" value="Met8-like"/>
</dbReference>
<dbReference type="EMBL" id="CP027059">
    <property type="protein sequence ID" value="UQZ86728.1"/>
    <property type="molecule type" value="Genomic_DNA"/>
</dbReference>
<evidence type="ECO:0000256" key="6">
    <source>
        <dbReference type="ARBA" id="ARBA00047561"/>
    </source>
</evidence>
<evidence type="ECO:0000259" key="7">
    <source>
        <dbReference type="Pfam" id="PF14824"/>
    </source>
</evidence>
<reference evidence="8" key="2">
    <citation type="journal article" date="2021" name="J Anim Sci Technol">
        <title>Complete genome sequence of Paenibacillus konkukensis sp. nov. SK3146 as a potential probiotic strain.</title>
        <authorList>
            <person name="Jung H.I."/>
            <person name="Park S."/>
            <person name="Niu K.M."/>
            <person name="Lee S.W."/>
            <person name="Kothari D."/>
            <person name="Yi K.J."/>
            <person name="Kim S.K."/>
        </authorList>
    </citation>
    <scope>NUCLEOTIDE SEQUENCE</scope>
    <source>
        <strain evidence="8">SK3146</strain>
    </source>
</reference>
<organism evidence="8 9">
    <name type="scientific">Paenibacillus konkukensis</name>
    <dbReference type="NCBI Taxonomy" id="2020716"/>
    <lineage>
        <taxon>Bacteria</taxon>
        <taxon>Bacillati</taxon>
        <taxon>Bacillota</taxon>
        <taxon>Bacilli</taxon>
        <taxon>Bacillales</taxon>
        <taxon>Paenibacillaceae</taxon>
        <taxon>Paenibacillus</taxon>
    </lineage>
</organism>
<feature type="domain" description="Siroheme synthase central" evidence="7">
    <location>
        <begin position="126"/>
        <end position="152"/>
    </location>
</feature>
<name>A0ABY4RYX9_9BACL</name>
<dbReference type="SUPFAM" id="SSF51735">
    <property type="entry name" value="NAD(P)-binding Rossmann-fold domains"/>
    <property type="match status" value="1"/>
</dbReference>
<dbReference type="PANTHER" id="PTHR35330:SF1">
    <property type="entry name" value="SIROHEME BIOSYNTHESIS PROTEIN MET8"/>
    <property type="match status" value="1"/>
</dbReference>
<dbReference type="Pfam" id="PF13241">
    <property type="entry name" value="NAD_binding_7"/>
    <property type="match status" value="1"/>
</dbReference>
<accession>A0ABY4RYX9</accession>
<evidence type="ECO:0000256" key="4">
    <source>
        <dbReference type="ARBA" id="ARBA00023027"/>
    </source>
</evidence>
<protein>
    <recommendedName>
        <fullName evidence="2">precorrin-2 dehydrogenase</fullName>
        <ecNumber evidence="2">1.3.1.76</ecNumber>
    </recommendedName>
</protein>
<gene>
    <name evidence="8" type="primary">sirC</name>
    <name evidence="8" type="ORF">SK3146_06021</name>
</gene>
<dbReference type="NCBIfam" id="TIGR01470">
    <property type="entry name" value="cysG_Nterm"/>
    <property type="match status" value="1"/>
</dbReference>
<dbReference type="Proteomes" id="UP001057134">
    <property type="component" value="Chromosome"/>
</dbReference>
<dbReference type="InterPro" id="IPR006367">
    <property type="entry name" value="Sirohaem_synthase_N"/>
</dbReference>
<evidence type="ECO:0000313" key="9">
    <source>
        <dbReference type="Proteomes" id="UP001057134"/>
    </source>
</evidence>
<comment type="pathway">
    <text evidence="1">Porphyrin-containing compound metabolism; siroheme biosynthesis; sirohydrochlorin from precorrin-2: step 1/1.</text>
</comment>
<dbReference type="Pfam" id="PF14824">
    <property type="entry name" value="Sirohm_synth_M"/>
    <property type="match status" value="1"/>
</dbReference>
<proteinExistence type="predicted"/>
<dbReference type="InterPro" id="IPR036291">
    <property type="entry name" value="NAD(P)-bd_dom_sf"/>
</dbReference>
<dbReference type="Gene3D" id="1.10.8.610">
    <property type="entry name" value="SirC, precorrin-2 dehydrogenase, C-terminal helical domain-like"/>
    <property type="match status" value="1"/>
</dbReference>
<keyword evidence="9" id="KW-1185">Reference proteome</keyword>
<reference evidence="8" key="1">
    <citation type="submission" date="2018-02" db="EMBL/GenBank/DDBJ databases">
        <authorList>
            <person name="Kim S.-K."/>
            <person name="Jung H.-I."/>
            <person name="Lee S.-W."/>
        </authorList>
    </citation>
    <scope>NUCLEOTIDE SEQUENCE</scope>
    <source>
        <strain evidence="8">SK3146</strain>
    </source>
</reference>
<dbReference type="PANTHER" id="PTHR35330">
    <property type="entry name" value="SIROHEME BIOSYNTHESIS PROTEIN MET8"/>
    <property type="match status" value="1"/>
</dbReference>
<dbReference type="Gene3D" id="3.40.50.720">
    <property type="entry name" value="NAD(P)-binding Rossmann-like Domain"/>
    <property type="match status" value="1"/>
</dbReference>
<dbReference type="GO" id="GO:0043115">
    <property type="term" value="F:precorrin-2 dehydrogenase activity"/>
    <property type="evidence" value="ECO:0007669"/>
    <property type="project" value="UniProtKB-EC"/>
</dbReference>
<dbReference type="SUPFAM" id="SSF75615">
    <property type="entry name" value="Siroheme synthase middle domains-like"/>
    <property type="match status" value="1"/>
</dbReference>
<evidence type="ECO:0000256" key="5">
    <source>
        <dbReference type="ARBA" id="ARBA00023244"/>
    </source>
</evidence>
<keyword evidence="4" id="KW-0520">NAD</keyword>
<evidence type="ECO:0000256" key="1">
    <source>
        <dbReference type="ARBA" id="ARBA00005010"/>
    </source>
</evidence>
<evidence type="ECO:0000256" key="2">
    <source>
        <dbReference type="ARBA" id="ARBA00012400"/>
    </source>
</evidence>